<protein>
    <submittedName>
        <fullName evidence="1">Uncharacterized protein</fullName>
    </submittedName>
</protein>
<reference evidence="1 2" key="1">
    <citation type="submission" date="2020-06" db="EMBL/GenBank/DDBJ databases">
        <authorList>
            <person name="Criscuolo A."/>
        </authorList>
    </citation>
    <scope>NUCLEOTIDE SEQUENCE [LARGE SCALE GENOMIC DNA]</scope>
    <source>
        <strain evidence="2">CIP 110025</strain>
    </source>
</reference>
<evidence type="ECO:0000313" key="2">
    <source>
        <dbReference type="Proteomes" id="UP000556700"/>
    </source>
</evidence>
<proteinExistence type="predicted"/>
<accession>A0A6V6ZDY0</accession>
<sequence>MKKKSFFRNHKKKIITVSFLGFAILLFMNWVGFKHVPGHIHDLWREYIVYKFTTEERNNNQLITKEYDKHSVKNSPDTIVVLQPPKYPLDSLLYIHDGEVEDDFKEELEELRKVDFSKLKVAEDFPTDREGQYAIVRHYGGPVIKLLKKYEASLKIGKCYVAPLLNTDPDRVEIARVTCMVSGFNRKNENLSNIEMPLRIAYDFVRYSFDPENWYVENLSQRIPFDYELNPHNNDAD</sequence>
<evidence type="ECO:0000313" key="1">
    <source>
        <dbReference type="EMBL" id="CAD0010007.1"/>
    </source>
</evidence>
<gene>
    <name evidence="1" type="ORF">FLACHUCJ7_04647</name>
</gene>
<keyword evidence="2" id="KW-1185">Reference proteome</keyword>
<comment type="caution">
    <text evidence="1">The sequence shown here is derived from an EMBL/GenBank/DDBJ whole genome shotgun (WGS) entry which is preliminary data.</text>
</comment>
<name>A0A6V6ZDY0_9FLAO</name>
<organism evidence="1 2">
    <name type="scientific">Flavobacterium chungangense</name>
    <dbReference type="NCBI Taxonomy" id="554283"/>
    <lineage>
        <taxon>Bacteria</taxon>
        <taxon>Pseudomonadati</taxon>
        <taxon>Bacteroidota</taxon>
        <taxon>Flavobacteriia</taxon>
        <taxon>Flavobacteriales</taxon>
        <taxon>Flavobacteriaceae</taxon>
        <taxon>Flavobacterium</taxon>
    </lineage>
</organism>
<dbReference type="Proteomes" id="UP000556700">
    <property type="component" value="Unassembled WGS sequence"/>
</dbReference>
<dbReference type="RefSeq" id="WP_031456932.1">
    <property type="nucleotide sequence ID" value="NZ_CAIJDO010000374.1"/>
</dbReference>
<dbReference type="AlphaFoldDB" id="A0A6V6ZDY0"/>
<dbReference type="EMBL" id="CAIJDO010000374">
    <property type="protein sequence ID" value="CAD0010007.1"/>
    <property type="molecule type" value="Genomic_DNA"/>
</dbReference>